<dbReference type="EMBL" id="ML987195">
    <property type="protein sequence ID" value="KAF2249449.1"/>
    <property type="molecule type" value="Genomic_DNA"/>
</dbReference>
<protein>
    <submittedName>
        <fullName evidence="2">Uncharacterized protein</fullName>
    </submittedName>
</protein>
<keyword evidence="1" id="KW-1133">Transmembrane helix</keyword>
<dbReference type="Proteomes" id="UP000800094">
    <property type="component" value="Unassembled WGS sequence"/>
</dbReference>
<accession>A0A6A6IGV7</accession>
<evidence type="ECO:0000313" key="2">
    <source>
        <dbReference type="EMBL" id="KAF2249449.1"/>
    </source>
</evidence>
<organism evidence="2 3">
    <name type="scientific">Trematosphaeria pertusa</name>
    <dbReference type="NCBI Taxonomy" id="390896"/>
    <lineage>
        <taxon>Eukaryota</taxon>
        <taxon>Fungi</taxon>
        <taxon>Dikarya</taxon>
        <taxon>Ascomycota</taxon>
        <taxon>Pezizomycotina</taxon>
        <taxon>Dothideomycetes</taxon>
        <taxon>Pleosporomycetidae</taxon>
        <taxon>Pleosporales</taxon>
        <taxon>Massarineae</taxon>
        <taxon>Trematosphaeriaceae</taxon>
        <taxon>Trematosphaeria</taxon>
    </lineage>
</organism>
<keyword evidence="1" id="KW-0812">Transmembrane</keyword>
<evidence type="ECO:0000256" key="1">
    <source>
        <dbReference type="SAM" id="Phobius"/>
    </source>
</evidence>
<dbReference type="GeneID" id="54575337"/>
<keyword evidence="1" id="KW-0472">Membrane</keyword>
<feature type="transmembrane region" description="Helical" evidence="1">
    <location>
        <begin position="124"/>
        <end position="143"/>
    </location>
</feature>
<gene>
    <name evidence="2" type="ORF">BU26DRAFT_318317</name>
</gene>
<feature type="transmembrane region" description="Helical" evidence="1">
    <location>
        <begin position="44"/>
        <end position="63"/>
    </location>
</feature>
<proteinExistence type="predicted"/>
<dbReference type="AlphaFoldDB" id="A0A6A6IGV7"/>
<keyword evidence="3" id="KW-1185">Reference proteome</keyword>
<reference evidence="2" key="1">
    <citation type="journal article" date="2020" name="Stud. Mycol.">
        <title>101 Dothideomycetes genomes: a test case for predicting lifestyles and emergence of pathogens.</title>
        <authorList>
            <person name="Haridas S."/>
            <person name="Albert R."/>
            <person name="Binder M."/>
            <person name="Bloem J."/>
            <person name="Labutti K."/>
            <person name="Salamov A."/>
            <person name="Andreopoulos B."/>
            <person name="Baker S."/>
            <person name="Barry K."/>
            <person name="Bills G."/>
            <person name="Bluhm B."/>
            <person name="Cannon C."/>
            <person name="Castanera R."/>
            <person name="Culley D."/>
            <person name="Daum C."/>
            <person name="Ezra D."/>
            <person name="Gonzalez J."/>
            <person name="Henrissat B."/>
            <person name="Kuo A."/>
            <person name="Liang C."/>
            <person name="Lipzen A."/>
            <person name="Lutzoni F."/>
            <person name="Magnuson J."/>
            <person name="Mondo S."/>
            <person name="Nolan M."/>
            <person name="Ohm R."/>
            <person name="Pangilinan J."/>
            <person name="Park H.-J."/>
            <person name="Ramirez L."/>
            <person name="Alfaro M."/>
            <person name="Sun H."/>
            <person name="Tritt A."/>
            <person name="Yoshinaga Y."/>
            <person name="Zwiers L.-H."/>
            <person name="Turgeon B."/>
            <person name="Goodwin S."/>
            <person name="Spatafora J."/>
            <person name="Crous P."/>
            <person name="Grigoriev I."/>
        </authorList>
    </citation>
    <scope>NUCLEOTIDE SEQUENCE</scope>
    <source>
        <strain evidence="2">CBS 122368</strain>
    </source>
</reference>
<feature type="transmembrane region" description="Helical" evidence="1">
    <location>
        <begin position="150"/>
        <end position="167"/>
    </location>
</feature>
<dbReference type="RefSeq" id="XP_033684453.1">
    <property type="nucleotide sequence ID" value="XM_033822007.1"/>
</dbReference>
<evidence type="ECO:0000313" key="3">
    <source>
        <dbReference type="Proteomes" id="UP000800094"/>
    </source>
</evidence>
<sequence>MTNSEPTLVCQGRLALVAGSRVEGYRRPRPRREVFTRGALVYRAHLWSAAGGTTYIMAGSYVVRRGWQSSVNKKNKREDVQSICGHLEAKILHRRGRFLIFKLHSVWLSLSLSLALLHGWLGCSVCLCVRSLLLSLFFLSLFCHGSNCIIIDRLCIVVVVLLASYSLPP</sequence>
<name>A0A6A6IGV7_9PLEO</name>